<feature type="domain" description="NTP pyrophosphohydrolase MazG-like" evidence="2">
    <location>
        <begin position="34"/>
        <end position="107"/>
    </location>
</feature>
<organism evidence="3 4">
    <name type="scientific">Pusillibacter faecalis</name>
    <dbReference type="NCBI Taxonomy" id="2714358"/>
    <lineage>
        <taxon>Bacteria</taxon>
        <taxon>Bacillati</taxon>
        <taxon>Bacillota</taxon>
        <taxon>Clostridia</taxon>
        <taxon>Eubacteriales</taxon>
        <taxon>Oscillospiraceae</taxon>
        <taxon>Pusillibacter</taxon>
    </lineage>
</organism>
<feature type="domain" description="NTP pyrophosphohydrolase MazG-like" evidence="2">
    <location>
        <begin position="174"/>
        <end position="236"/>
    </location>
</feature>
<dbReference type="InterPro" id="IPR004518">
    <property type="entry name" value="MazG-like_dom"/>
</dbReference>
<evidence type="ECO:0000259" key="2">
    <source>
        <dbReference type="Pfam" id="PF03819"/>
    </source>
</evidence>
<dbReference type="GO" id="GO:0006203">
    <property type="term" value="P:dGTP catabolic process"/>
    <property type="evidence" value="ECO:0007669"/>
    <property type="project" value="TreeGrafter"/>
</dbReference>
<dbReference type="GO" id="GO:0046052">
    <property type="term" value="P:UTP catabolic process"/>
    <property type="evidence" value="ECO:0007669"/>
    <property type="project" value="TreeGrafter"/>
</dbReference>
<dbReference type="Pfam" id="PF03819">
    <property type="entry name" value="MazG"/>
    <property type="match status" value="2"/>
</dbReference>
<keyword evidence="1" id="KW-0175">Coiled coil</keyword>
<dbReference type="GO" id="GO:0047429">
    <property type="term" value="F:nucleoside triphosphate diphosphatase activity"/>
    <property type="evidence" value="ECO:0007669"/>
    <property type="project" value="InterPro"/>
</dbReference>
<name>A0A810Q8Y8_9FIRM</name>
<dbReference type="PANTHER" id="PTHR30522">
    <property type="entry name" value="NUCLEOSIDE TRIPHOSPHATE PYROPHOSPHOHYDROLASE"/>
    <property type="match status" value="1"/>
</dbReference>
<dbReference type="GO" id="GO:0046047">
    <property type="term" value="P:TTP catabolic process"/>
    <property type="evidence" value="ECO:0007669"/>
    <property type="project" value="TreeGrafter"/>
</dbReference>
<dbReference type="FunFam" id="1.10.287.1080:FF:000001">
    <property type="entry name" value="Nucleoside triphosphate pyrophosphohydrolase"/>
    <property type="match status" value="1"/>
</dbReference>
<feature type="coiled-coil region" evidence="1">
    <location>
        <begin position="167"/>
        <end position="194"/>
    </location>
</feature>
<reference evidence="3" key="1">
    <citation type="submission" date="2020-09" db="EMBL/GenBank/DDBJ databases">
        <title>New species isolated from human feces.</title>
        <authorList>
            <person name="Kitahara M."/>
            <person name="Shigeno Y."/>
            <person name="Shime M."/>
            <person name="Matsumoto Y."/>
            <person name="Nakamura S."/>
            <person name="Motooka D."/>
            <person name="Fukuoka S."/>
            <person name="Nishikawa H."/>
            <person name="Benno Y."/>
        </authorList>
    </citation>
    <scope>NUCLEOTIDE SEQUENCE</scope>
    <source>
        <strain evidence="3">MM59</strain>
    </source>
</reference>
<gene>
    <name evidence="3" type="ORF">MM59RIKEN_17530</name>
</gene>
<protein>
    <recommendedName>
        <fullName evidence="2">NTP pyrophosphohydrolase MazG-like domain-containing protein</fullName>
    </recommendedName>
</protein>
<dbReference type="InterPro" id="IPR011551">
    <property type="entry name" value="NTP_PyrPHydrolase_MazG"/>
</dbReference>
<dbReference type="KEGG" id="pfaa:MM59RIKEN_17530"/>
<dbReference type="InterPro" id="IPR048015">
    <property type="entry name" value="NTP-PPase_MazG-like_N"/>
</dbReference>
<proteinExistence type="predicted"/>
<dbReference type="NCBIfam" id="TIGR00444">
    <property type="entry name" value="mazG"/>
    <property type="match status" value="1"/>
</dbReference>
<sequence length="268" mass="30199">MVDFQCKERYGWEDLIEITRLLRGPGGCPWDAEQTHGSIRRNFLEETYEALDAIDRDDAHDMCEELGDVLMQVALHAQMETERGRFTMADVVNGVAQKLVYRHPHVFGGAMAADNSEQVLANWETLKRREKGQRSTADAIEAVPHTLPALWRAEKIQSKTAKAGFNWDTISGALDKLEEEVRELRQAVENSQDPSAPHGIREEAGDVLFIVSKIAQLSGVDPEDALHRACDKFDARFRLVEEAADKPLTACTEEELVRLWESAKKKLS</sequence>
<evidence type="ECO:0000256" key="1">
    <source>
        <dbReference type="SAM" id="Coils"/>
    </source>
</evidence>
<dbReference type="Gene3D" id="1.10.287.1080">
    <property type="entry name" value="MazG-like"/>
    <property type="match status" value="2"/>
</dbReference>
<accession>A0A810Q8Y8</accession>
<keyword evidence="4" id="KW-1185">Reference proteome</keyword>
<dbReference type="NCBIfam" id="NF007113">
    <property type="entry name" value="PRK09562.1"/>
    <property type="match status" value="1"/>
</dbReference>
<dbReference type="SUPFAM" id="SSF101386">
    <property type="entry name" value="all-alpha NTP pyrophosphatases"/>
    <property type="match status" value="2"/>
</dbReference>
<dbReference type="Proteomes" id="UP000679848">
    <property type="component" value="Chromosome"/>
</dbReference>
<evidence type="ECO:0000313" key="3">
    <source>
        <dbReference type="EMBL" id="BCK84434.1"/>
    </source>
</evidence>
<evidence type="ECO:0000313" key="4">
    <source>
        <dbReference type="Proteomes" id="UP000679848"/>
    </source>
</evidence>
<dbReference type="RefSeq" id="WP_187031445.1">
    <property type="nucleotide sequence ID" value="NZ_AP023420.1"/>
</dbReference>
<dbReference type="InterPro" id="IPR048011">
    <property type="entry name" value="NTP-PPase_MazG-like_C"/>
</dbReference>
<dbReference type="GO" id="GO:0046081">
    <property type="term" value="P:dUTP catabolic process"/>
    <property type="evidence" value="ECO:0007669"/>
    <property type="project" value="TreeGrafter"/>
</dbReference>
<dbReference type="CDD" id="cd11529">
    <property type="entry name" value="NTP-PPase_MazG_Cterm"/>
    <property type="match status" value="1"/>
</dbReference>
<dbReference type="GO" id="GO:0006950">
    <property type="term" value="P:response to stress"/>
    <property type="evidence" value="ECO:0007669"/>
    <property type="project" value="UniProtKB-ARBA"/>
</dbReference>
<dbReference type="EMBL" id="AP023420">
    <property type="protein sequence ID" value="BCK84434.1"/>
    <property type="molecule type" value="Genomic_DNA"/>
</dbReference>
<dbReference type="PANTHER" id="PTHR30522:SF0">
    <property type="entry name" value="NUCLEOSIDE TRIPHOSPHATE PYROPHOSPHOHYDROLASE"/>
    <property type="match status" value="1"/>
</dbReference>
<dbReference type="AlphaFoldDB" id="A0A810Q8Y8"/>
<dbReference type="GO" id="GO:0046061">
    <property type="term" value="P:dATP catabolic process"/>
    <property type="evidence" value="ECO:0007669"/>
    <property type="project" value="TreeGrafter"/>
</dbReference>
<dbReference type="CDD" id="cd11528">
    <property type="entry name" value="NTP-PPase_MazG_Nterm"/>
    <property type="match status" value="1"/>
</dbReference>
<dbReference type="GO" id="GO:0046076">
    <property type="term" value="P:dTTP catabolic process"/>
    <property type="evidence" value="ECO:0007669"/>
    <property type="project" value="TreeGrafter"/>
</dbReference>